<evidence type="ECO:0008006" key="3">
    <source>
        <dbReference type="Google" id="ProtNLM"/>
    </source>
</evidence>
<proteinExistence type="predicted"/>
<dbReference type="Gene3D" id="3.30.530.20">
    <property type="match status" value="1"/>
</dbReference>
<dbReference type="CDD" id="cd07822">
    <property type="entry name" value="SRPBCC_4"/>
    <property type="match status" value="1"/>
</dbReference>
<protein>
    <recommendedName>
        <fullName evidence="3">Coenzyme Q-binding protein COQ10 START domain-containing protein</fullName>
    </recommendedName>
</protein>
<keyword evidence="2" id="KW-1185">Reference proteome</keyword>
<evidence type="ECO:0000313" key="2">
    <source>
        <dbReference type="Proteomes" id="UP000188318"/>
    </source>
</evidence>
<name>A0A1R3S0C5_ASPC5</name>
<dbReference type="AlphaFoldDB" id="A0A1R3S0C5"/>
<dbReference type="VEuPathDB" id="FungiDB:ASPCADRAFT_204100"/>
<evidence type="ECO:0000313" key="1">
    <source>
        <dbReference type="EMBL" id="OOG00205.1"/>
    </source>
</evidence>
<dbReference type="OrthoDB" id="509124at2759"/>
<dbReference type="Proteomes" id="UP000188318">
    <property type="component" value="Unassembled WGS sequence"/>
</dbReference>
<dbReference type="OMA" id="VYVVRWM"/>
<accession>A0A1R3S0C5</accession>
<sequence length="210" mass="23397">MATGSPSSKASLASNPTPNIAASDAVVHIEGIALIDAPLQDVWDTLLDTSTWPSWNKFVPAVTIRQQPEPHATQVVSPILQTGTEMTFHVNMNPTSSQPQPRQDAPLIVTERHPPTSNKKLGRIVWVTDAAAQGRIMASLLSAERVHELCEVEVQDADGRMRRMTEVRTWEAQIGTLAYVVRWMYGARLVECFELWVQNLKEFLENKTRG</sequence>
<reference evidence="2" key="1">
    <citation type="journal article" date="2017" name="Genome Biol.">
        <title>Comparative genomics reveals high biological diversity and specific adaptations in the industrially and medically important fungal genus Aspergillus.</title>
        <authorList>
            <person name="de Vries R.P."/>
            <person name="Riley R."/>
            <person name="Wiebenga A."/>
            <person name="Aguilar-Osorio G."/>
            <person name="Amillis S."/>
            <person name="Uchima C.A."/>
            <person name="Anderluh G."/>
            <person name="Asadollahi M."/>
            <person name="Askin M."/>
            <person name="Barry K."/>
            <person name="Battaglia E."/>
            <person name="Bayram O."/>
            <person name="Benocci T."/>
            <person name="Braus-Stromeyer S.A."/>
            <person name="Caldana C."/>
            <person name="Canovas D."/>
            <person name="Cerqueira G.C."/>
            <person name="Chen F."/>
            <person name="Chen W."/>
            <person name="Choi C."/>
            <person name="Clum A."/>
            <person name="Dos Santos R.A."/>
            <person name="Damasio A.R."/>
            <person name="Diallinas G."/>
            <person name="Emri T."/>
            <person name="Fekete E."/>
            <person name="Flipphi M."/>
            <person name="Freyberg S."/>
            <person name="Gallo A."/>
            <person name="Gournas C."/>
            <person name="Habgood R."/>
            <person name="Hainaut M."/>
            <person name="Harispe M.L."/>
            <person name="Henrissat B."/>
            <person name="Hilden K.S."/>
            <person name="Hope R."/>
            <person name="Hossain A."/>
            <person name="Karabika E."/>
            <person name="Karaffa L."/>
            <person name="Karanyi Z."/>
            <person name="Krasevec N."/>
            <person name="Kuo A."/>
            <person name="Kusch H."/>
            <person name="LaButti K."/>
            <person name="Lagendijk E.L."/>
            <person name="Lapidus A."/>
            <person name="Levasseur A."/>
            <person name="Lindquist E."/>
            <person name="Lipzen A."/>
            <person name="Logrieco A.F."/>
            <person name="MacCabe A."/>
            <person name="Maekelae M.R."/>
            <person name="Malavazi I."/>
            <person name="Melin P."/>
            <person name="Meyer V."/>
            <person name="Mielnichuk N."/>
            <person name="Miskei M."/>
            <person name="Molnar A.P."/>
            <person name="Mule G."/>
            <person name="Ngan C.Y."/>
            <person name="Orejas M."/>
            <person name="Orosz E."/>
            <person name="Ouedraogo J.P."/>
            <person name="Overkamp K.M."/>
            <person name="Park H.-S."/>
            <person name="Perrone G."/>
            <person name="Piumi F."/>
            <person name="Punt P.J."/>
            <person name="Ram A.F."/>
            <person name="Ramon A."/>
            <person name="Rauscher S."/>
            <person name="Record E."/>
            <person name="Riano-Pachon D.M."/>
            <person name="Robert V."/>
            <person name="Roehrig J."/>
            <person name="Ruller R."/>
            <person name="Salamov A."/>
            <person name="Salih N.S."/>
            <person name="Samson R.A."/>
            <person name="Sandor E."/>
            <person name="Sanguinetti M."/>
            <person name="Schuetze T."/>
            <person name="Sepcic K."/>
            <person name="Shelest E."/>
            <person name="Sherlock G."/>
            <person name="Sophianopoulou V."/>
            <person name="Squina F.M."/>
            <person name="Sun H."/>
            <person name="Susca A."/>
            <person name="Todd R.B."/>
            <person name="Tsang A."/>
            <person name="Unkles S.E."/>
            <person name="van de Wiele N."/>
            <person name="van Rossen-Uffink D."/>
            <person name="Oliveira J.V."/>
            <person name="Vesth T.C."/>
            <person name="Visser J."/>
            <person name="Yu J.-H."/>
            <person name="Zhou M."/>
            <person name="Andersen M.R."/>
            <person name="Archer D.B."/>
            <person name="Baker S.E."/>
            <person name="Benoit I."/>
            <person name="Brakhage A.A."/>
            <person name="Braus G.H."/>
            <person name="Fischer R."/>
            <person name="Frisvad J.C."/>
            <person name="Goldman G.H."/>
            <person name="Houbraken J."/>
            <person name="Oakley B."/>
            <person name="Pocsi I."/>
            <person name="Scazzocchio C."/>
            <person name="Seiboth B."/>
            <person name="vanKuyk P.A."/>
            <person name="Wortman J."/>
            <person name="Dyer P.S."/>
            <person name="Grigoriev I.V."/>
        </authorList>
    </citation>
    <scope>NUCLEOTIDE SEQUENCE [LARGE SCALE GENOMIC DNA]</scope>
    <source>
        <strain evidence="2">ITEM 5010</strain>
    </source>
</reference>
<dbReference type="Pfam" id="PF10604">
    <property type="entry name" value="Polyketide_cyc2"/>
    <property type="match status" value="1"/>
</dbReference>
<dbReference type="InterPro" id="IPR019587">
    <property type="entry name" value="Polyketide_cyclase/dehydratase"/>
</dbReference>
<dbReference type="EMBL" id="KV907494">
    <property type="protein sequence ID" value="OOG00205.1"/>
    <property type="molecule type" value="Genomic_DNA"/>
</dbReference>
<organism evidence="1 2">
    <name type="scientific">Aspergillus carbonarius (strain ITEM 5010)</name>
    <dbReference type="NCBI Taxonomy" id="602072"/>
    <lineage>
        <taxon>Eukaryota</taxon>
        <taxon>Fungi</taxon>
        <taxon>Dikarya</taxon>
        <taxon>Ascomycota</taxon>
        <taxon>Pezizomycotina</taxon>
        <taxon>Eurotiomycetes</taxon>
        <taxon>Eurotiomycetidae</taxon>
        <taxon>Eurotiales</taxon>
        <taxon>Aspergillaceae</taxon>
        <taxon>Aspergillus</taxon>
        <taxon>Aspergillus subgen. Circumdati</taxon>
    </lineage>
</organism>
<dbReference type="SUPFAM" id="SSF55961">
    <property type="entry name" value="Bet v1-like"/>
    <property type="match status" value="1"/>
</dbReference>
<gene>
    <name evidence="1" type="ORF">ASPCADRAFT_204100</name>
</gene>
<dbReference type="InterPro" id="IPR023393">
    <property type="entry name" value="START-like_dom_sf"/>
</dbReference>